<evidence type="ECO:0000313" key="5">
    <source>
        <dbReference type="Proteomes" id="UP000249936"/>
    </source>
</evidence>
<gene>
    <name evidence="4" type="primary">galT_1</name>
    <name evidence="4" type="ORF">NCTC11872_01692</name>
</gene>
<dbReference type="GO" id="GO:0008270">
    <property type="term" value="F:zinc ion binding"/>
    <property type="evidence" value="ECO:0007669"/>
    <property type="project" value="InterPro"/>
</dbReference>
<accession>A0A2X1PYI2</accession>
<dbReference type="SUPFAM" id="SSF54197">
    <property type="entry name" value="HIT-like"/>
    <property type="match status" value="1"/>
</dbReference>
<evidence type="ECO:0000256" key="2">
    <source>
        <dbReference type="NCBIfam" id="TIGR00209"/>
    </source>
</evidence>
<feature type="domain" description="Galactose-1-phosphate uridyl transferase C-terminal" evidence="3">
    <location>
        <begin position="1"/>
        <end position="69"/>
    </location>
</feature>
<dbReference type="Gene3D" id="3.30.428.10">
    <property type="entry name" value="HIT-like"/>
    <property type="match status" value="1"/>
</dbReference>
<dbReference type="EMBL" id="UASK01000006">
    <property type="protein sequence ID" value="SPX42065.1"/>
    <property type="molecule type" value="Genomic_DNA"/>
</dbReference>
<name>A0A2X1PYI2_HAEIF</name>
<dbReference type="GO" id="GO:0033499">
    <property type="term" value="P:galactose catabolic process via UDP-galactose, Leloir pathway"/>
    <property type="evidence" value="ECO:0007669"/>
    <property type="project" value="TreeGrafter"/>
</dbReference>
<dbReference type="GO" id="GO:0005737">
    <property type="term" value="C:cytoplasm"/>
    <property type="evidence" value="ECO:0007669"/>
    <property type="project" value="TreeGrafter"/>
</dbReference>
<dbReference type="InterPro" id="IPR001937">
    <property type="entry name" value="GalP_UDPtransf1"/>
</dbReference>
<protein>
    <recommendedName>
        <fullName evidence="1 2">Galactose-1-phosphate uridylyltransferase</fullName>
        <ecNumber evidence="2">2.7.7.12</ecNumber>
    </recommendedName>
</protein>
<evidence type="ECO:0000256" key="1">
    <source>
        <dbReference type="ARBA" id="ARBA00016340"/>
    </source>
</evidence>
<evidence type="ECO:0000259" key="3">
    <source>
        <dbReference type="Pfam" id="PF02744"/>
    </source>
</evidence>
<proteinExistence type="predicted"/>
<dbReference type="EC" id="2.7.7.12" evidence="2"/>
<dbReference type="Proteomes" id="UP000249936">
    <property type="component" value="Unassembled WGS sequence"/>
</dbReference>
<dbReference type="PANTHER" id="PTHR11943">
    <property type="entry name" value="GALACTOSE-1-PHOSPHATE URIDYLYLTRANSFERASE"/>
    <property type="match status" value="1"/>
</dbReference>
<reference evidence="4 5" key="1">
    <citation type="submission" date="2018-06" db="EMBL/GenBank/DDBJ databases">
        <authorList>
            <consortium name="Pathogen Informatics"/>
            <person name="Doyle S."/>
        </authorList>
    </citation>
    <scope>NUCLEOTIDE SEQUENCE [LARGE SCALE GENOMIC DNA]</scope>
    <source>
        <strain evidence="4 5">NCTC11872</strain>
    </source>
</reference>
<dbReference type="InterPro" id="IPR036265">
    <property type="entry name" value="HIT-like_sf"/>
</dbReference>
<evidence type="ECO:0000313" key="4">
    <source>
        <dbReference type="EMBL" id="SPX42065.1"/>
    </source>
</evidence>
<keyword evidence="4" id="KW-0548">Nucleotidyltransferase</keyword>
<dbReference type="InterPro" id="IPR005850">
    <property type="entry name" value="GalP_Utransf_C"/>
</dbReference>
<dbReference type="GO" id="GO:0008108">
    <property type="term" value="F:UDP-glucose:hexose-1-phosphate uridylyltransferase activity"/>
    <property type="evidence" value="ECO:0007669"/>
    <property type="project" value="UniProtKB-UniRule"/>
</dbReference>
<dbReference type="Pfam" id="PF02744">
    <property type="entry name" value="GalP_UDP_tr_C"/>
    <property type="match status" value="1"/>
</dbReference>
<dbReference type="AlphaFoldDB" id="A0A2X1PYI2"/>
<sequence length="71" mass="8314">MGFHAAPFNGEDNEHWQLHAHFYPPLLRSATVRKFMVGYEMLGENQRDLTAEQAADRLRALSEVHYKERTK</sequence>
<dbReference type="PANTHER" id="PTHR11943:SF1">
    <property type="entry name" value="GALACTOSE-1-PHOSPHATE URIDYLYLTRANSFERASE"/>
    <property type="match status" value="1"/>
</dbReference>
<organism evidence="4 5">
    <name type="scientific">Haemophilus influenzae</name>
    <dbReference type="NCBI Taxonomy" id="727"/>
    <lineage>
        <taxon>Bacteria</taxon>
        <taxon>Pseudomonadati</taxon>
        <taxon>Pseudomonadota</taxon>
        <taxon>Gammaproteobacteria</taxon>
        <taxon>Pasteurellales</taxon>
        <taxon>Pasteurellaceae</taxon>
        <taxon>Haemophilus</taxon>
    </lineage>
</organism>
<keyword evidence="4" id="KW-0808">Transferase</keyword>
<dbReference type="NCBIfam" id="TIGR00209">
    <property type="entry name" value="galT_1"/>
    <property type="match status" value="1"/>
</dbReference>